<dbReference type="RefSeq" id="WP_133605710.1">
    <property type="nucleotide sequence ID" value="NZ_SNXW01000001.1"/>
</dbReference>
<dbReference type="Pfam" id="PF00528">
    <property type="entry name" value="BPD_transp_1"/>
    <property type="match status" value="1"/>
</dbReference>
<dbReference type="InterPro" id="IPR000515">
    <property type="entry name" value="MetI-like"/>
</dbReference>
<evidence type="ECO:0000256" key="4">
    <source>
        <dbReference type="ARBA" id="ARBA00022692"/>
    </source>
</evidence>
<feature type="transmembrane region" description="Helical" evidence="7">
    <location>
        <begin position="175"/>
        <end position="195"/>
    </location>
</feature>
<dbReference type="PANTHER" id="PTHR30151">
    <property type="entry name" value="ALKANE SULFONATE ABC TRANSPORTER-RELATED, MEMBRANE SUBUNIT"/>
    <property type="match status" value="1"/>
</dbReference>
<accession>A0A4R6RPL3</accession>
<evidence type="ECO:0000256" key="5">
    <source>
        <dbReference type="ARBA" id="ARBA00022989"/>
    </source>
</evidence>
<dbReference type="CDD" id="cd06261">
    <property type="entry name" value="TM_PBP2"/>
    <property type="match status" value="1"/>
</dbReference>
<feature type="transmembrane region" description="Helical" evidence="7">
    <location>
        <begin position="239"/>
        <end position="259"/>
    </location>
</feature>
<protein>
    <submittedName>
        <fullName evidence="9">Sulfonate transport system permease protein</fullName>
    </submittedName>
</protein>
<evidence type="ECO:0000256" key="7">
    <source>
        <dbReference type="RuleBase" id="RU363032"/>
    </source>
</evidence>
<evidence type="ECO:0000256" key="1">
    <source>
        <dbReference type="ARBA" id="ARBA00004651"/>
    </source>
</evidence>
<dbReference type="GO" id="GO:0005886">
    <property type="term" value="C:plasma membrane"/>
    <property type="evidence" value="ECO:0007669"/>
    <property type="project" value="UniProtKB-SubCell"/>
</dbReference>
<feature type="transmembrane region" description="Helical" evidence="7">
    <location>
        <begin position="148"/>
        <end position="169"/>
    </location>
</feature>
<evidence type="ECO:0000313" key="10">
    <source>
        <dbReference type="Proteomes" id="UP000294593"/>
    </source>
</evidence>
<comment type="subcellular location">
    <subcellularLocation>
        <location evidence="1 7">Cell membrane</location>
        <topology evidence="1 7">Multi-pass membrane protein</topology>
    </subcellularLocation>
</comment>
<feature type="transmembrane region" description="Helical" evidence="7">
    <location>
        <begin position="271"/>
        <end position="292"/>
    </location>
</feature>
<feature type="transmembrane region" description="Helical" evidence="7">
    <location>
        <begin position="116"/>
        <end position="136"/>
    </location>
</feature>
<gene>
    <name evidence="9" type="ORF">EV672_101183</name>
</gene>
<keyword evidence="5 7" id="KW-1133">Transmembrane helix</keyword>
<dbReference type="SUPFAM" id="SSF161098">
    <property type="entry name" value="MetI-like"/>
    <property type="match status" value="1"/>
</dbReference>
<reference evidence="9 10" key="1">
    <citation type="submission" date="2019-03" db="EMBL/GenBank/DDBJ databases">
        <title>Genomic Encyclopedia of Type Strains, Phase IV (KMG-IV): sequencing the most valuable type-strain genomes for metagenomic binning, comparative biology and taxonomic classification.</title>
        <authorList>
            <person name="Goeker M."/>
        </authorList>
    </citation>
    <scope>NUCLEOTIDE SEQUENCE [LARGE SCALE GENOMIC DNA]</scope>
    <source>
        <strain evidence="9 10">DSM 11901</strain>
    </source>
</reference>
<evidence type="ECO:0000259" key="8">
    <source>
        <dbReference type="PROSITE" id="PS50928"/>
    </source>
</evidence>
<feature type="transmembrane region" description="Helical" evidence="7">
    <location>
        <begin position="48"/>
        <end position="72"/>
    </location>
</feature>
<comment type="caution">
    <text evidence="9">The sequence shown here is derived from an EMBL/GenBank/DDBJ whole genome shotgun (WGS) entry which is preliminary data.</text>
</comment>
<feature type="domain" description="ABC transmembrane type-1" evidence="8">
    <location>
        <begin position="109"/>
        <end position="293"/>
    </location>
</feature>
<dbReference type="Proteomes" id="UP000294593">
    <property type="component" value="Unassembled WGS sequence"/>
</dbReference>
<dbReference type="AlphaFoldDB" id="A0A4R6RPL3"/>
<keyword evidence="4 7" id="KW-0812">Transmembrane</keyword>
<evidence type="ECO:0000256" key="6">
    <source>
        <dbReference type="ARBA" id="ARBA00023136"/>
    </source>
</evidence>
<keyword evidence="3" id="KW-1003">Cell membrane</keyword>
<organism evidence="9 10">
    <name type="scientific">Aquabacterium commune</name>
    <dbReference type="NCBI Taxonomy" id="70586"/>
    <lineage>
        <taxon>Bacteria</taxon>
        <taxon>Pseudomonadati</taxon>
        <taxon>Pseudomonadota</taxon>
        <taxon>Betaproteobacteria</taxon>
        <taxon>Burkholderiales</taxon>
        <taxon>Aquabacterium</taxon>
    </lineage>
</organism>
<evidence type="ECO:0000313" key="9">
    <source>
        <dbReference type="EMBL" id="TDP88047.1"/>
    </source>
</evidence>
<dbReference type="PANTHER" id="PTHR30151:SF38">
    <property type="entry name" value="ALIPHATIC SULFONATES TRANSPORT PERMEASE PROTEIN SSUC-RELATED"/>
    <property type="match status" value="1"/>
</dbReference>
<dbReference type="InterPro" id="IPR035906">
    <property type="entry name" value="MetI-like_sf"/>
</dbReference>
<keyword evidence="2 7" id="KW-0813">Transport</keyword>
<evidence type="ECO:0000256" key="3">
    <source>
        <dbReference type="ARBA" id="ARBA00022475"/>
    </source>
</evidence>
<dbReference type="GO" id="GO:0055085">
    <property type="term" value="P:transmembrane transport"/>
    <property type="evidence" value="ECO:0007669"/>
    <property type="project" value="InterPro"/>
</dbReference>
<sequence length="304" mass="32686">MAVSSDDIAIFPPEPTAASALPLQRSFPQPQAVPASAKAWRQRIADGATWLASSLGTAALGLILPALLYALWWTAADRHWIAEQILPSPAFVWESLGIVWESGELQVHVGHSARRAALSLLIGGSFGLLLGFAMGLSERAKAFVFPTFNALAQLPVLGWIPLLIIFVGIDEGLKLSAISIAVVVPVALSTLNGIANIPGALLEVGRVYQFGAWQTLTRIVLPATTPALFTGLRQGVMQAWLTTIFVELLSSSEGLGFFMSYSRSLSQIDMVIVSMFAIGVLGIVIELALRLIESRLQGWRRNAF</sequence>
<dbReference type="PROSITE" id="PS50928">
    <property type="entry name" value="ABC_TM1"/>
    <property type="match status" value="1"/>
</dbReference>
<keyword evidence="10" id="KW-1185">Reference proteome</keyword>
<dbReference type="EMBL" id="SNXW01000001">
    <property type="protein sequence ID" value="TDP88047.1"/>
    <property type="molecule type" value="Genomic_DNA"/>
</dbReference>
<dbReference type="OrthoDB" id="8138334at2"/>
<proteinExistence type="inferred from homology"/>
<name>A0A4R6RPL3_9BURK</name>
<evidence type="ECO:0000256" key="2">
    <source>
        <dbReference type="ARBA" id="ARBA00022448"/>
    </source>
</evidence>
<comment type="similarity">
    <text evidence="7">Belongs to the binding-protein-dependent transport system permease family.</text>
</comment>
<dbReference type="Gene3D" id="1.10.3720.10">
    <property type="entry name" value="MetI-like"/>
    <property type="match status" value="1"/>
</dbReference>
<keyword evidence="6 7" id="KW-0472">Membrane</keyword>